<sequence>MINTDFQQLGSPSSASNGGNGSSAAALLAAALNVATNSTSASNSPPELLSMATTNSSSTAAQLCNPFSPAAAVQAQLAALYSSSIPSPAPLPPLSTAVEQTLANPSTDSSTSFVGAPTLEQLSAIAAAATNVLQASNNGECSANTSVFNPIGMDTSNCVASSSSSVGSQNQQQDETQINSIDTATKNEQQAQNVRRIRRRRPKEEIAGKTLHRRNTTMYGENSSCVSVIEKMVDSPCSLGPFSVQQPLTPANEQICNSVLLKTVSLHI</sequence>
<feature type="region of interest" description="Disordered" evidence="1">
    <location>
        <begin position="1"/>
        <end position="20"/>
    </location>
</feature>
<accession>A0A915LI46</accession>
<dbReference type="Proteomes" id="UP000887561">
    <property type="component" value="Unplaced"/>
</dbReference>
<name>A0A915LI46_MELJA</name>
<reference evidence="3" key="1">
    <citation type="submission" date="2022-11" db="UniProtKB">
        <authorList>
            <consortium name="WormBaseParasite"/>
        </authorList>
    </citation>
    <scope>IDENTIFICATION</scope>
</reference>
<feature type="compositionally biased region" description="Low complexity" evidence="1">
    <location>
        <begin position="9"/>
        <end position="20"/>
    </location>
</feature>
<dbReference type="AlphaFoldDB" id="A0A915LI46"/>
<protein>
    <submittedName>
        <fullName evidence="3">Uncharacterized protein</fullName>
    </submittedName>
</protein>
<evidence type="ECO:0000313" key="2">
    <source>
        <dbReference type="Proteomes" id="UP000887561"/>
    </source>
</evidence>
<organism evidence="2 3">
    <name type="scientific">Meloidogyne javanica</name>
    <name type="common">Root-knot nematode worm</name>
    <dbReference type="NCBI Taxonomy" id="6303"/>
    <lineage>
        <taxon>Eukaryota</taxon>
        <taxon>Metazoa</taxon>
        <taxon>Ecdysozoa</taxon>
        <taxon>Nematoda</taxon>
        <taxon>Chromadorea</taxon>
        <taxon>Rhabditida</taxon>
        <taxon>Tylenchina</taxon>
        <taxon>Tylenchomorpha</taxon>
        <taxon>Tylenchoidea</taxon>
        <taxon>Meloidogynidae</taxon>
        <taxon>Meloidogyninae</taxon>
        <taxon>Meloidogyne</taxon>
        <taxon>Meloidogyne incognita group</taxon>
    </lineage>
</organism>
<dbReference type="WBParaSite" id="scaffold12519_cov229.g16347">
    <property type="protein sequence ID" value="scaffold12519_cov229.g16347"/>
    <property type="gene ID" value="scaffold12519_cov229.g16347"/>
</dbReference>
<proteinExistence type="predicted"/>
<evidence type="ECO:0000256" key="1">
    <source>
        <dbReference type="SAM" id="MobiDB-lite"/>
    </source>
</evidence>
<evidence type="ECO:0000313" key="3">
    <source>
        <dbReference type="WBParaSite" id="scaffold12519_cov229.g16347"/>
    </source>
</evidence>
<keyword evidence="2" id="KW-1185">Reference proteome</keyword>